<keyword evidence="4" id="KW-1185">Reference proteome</keyword>
<comment type="caution">
    <text evidence="3">The sequence shown here is derived from an EMBL/GenBank/DDBJ whole genome shotgun (WGS) entry which is preliminary data.</text>
</comment>
<dbReference type="InterPro" id="IPR050472">
    <property type="entry name" value="Anth_synth/Amidotransfase"/>
</dbReference>
<evidence type="ECO:0000259" key="2">
    <source>
        <dbReference type="Pfam" id="PF00117"/>
    </source>
</evidence>
<dbReference type="PRINTS" id="PR00097">
    <property type="entry name" value="ANTSNTHASEII"/>
</dbReference>
<dbReference type="PANTHER" id="PTHR43418:SF4">
    <property type="entry name" value="MULTIFUNCTIONAL TRYPTOPHAN BIOSYNTHESIS PROTEIN"/>
    <property type="match status" value="1"/>
</dbReference>
<protein>
    <recommendedName>
        <fullName evidence="2">Glutamine amidotransferase domain-containing protein</fullName>
    </recommendedName>
</protein>
<dbReference type="PRINTS" id="PR00096">
    <property type="entry name" value="GATASE"/>
</dbReference>
<sequence length="191" mass="21537">MRVLIINHHDSFVYNLVQIVREFGMCDYTIVNEEDLSSSWHLFSTHTHILLSPGPGLPYEYDRLLEVVRTFAPTHSILGVCLGLQAMVLALGGKLECLTSPKHGHAGILEILNKDSLLLAHLDLPVWVGRYHSWVADKKSLPKDFSVDALDDEGNIAVLSHAKFRMWGVQFHPESIMTPQGRKMIEAWLLS</sequence>
<dbReference type="InterPro" id="IPR029062">
    <property type="entry name" value="Class_I_gatase-like"/>
</dbReference>
<evidence type="ECO:0000313" key="3">
    <source>
        <dbReference type="EMBL" id="KGN93388.1"/>
    </source>
</evidence>
<dbReference type="EMBL" id="JQZV01000003">
    <property type="protein sequence ID" value="KGN93388.1"/>
    <property type="molecule type" value="Genomic_DNA"/>
</dbReference>
<reference evidence="3 4" key="1">
    <citation type="submission" date="2014-08" db="EMBL/GenBank/DDBJ databases">
        <title>Porphyromonas canoris strain:OH2762 Genome sequencing.</title>
        <authorList>
            <person name="Wallis C."/>
            <person name="Deusch O."/>
            <person name="O'Flynn C."/>
            <person name="Davis I."/>
            <person name="Jospin G."/>
            <person name="Darling A.E."/>
            <person name="Coil D.A."/>
            <person name="Alexiev A."/>
            <person name="Horsfall A."/>
            <person name="Kirkwood N."/>
            <person name="Harris S."/>
            <person name="Eisen J.A."/>
        </authorList>
    </citation>
    <scope>NUCLEOTIDE SEQUENCE [LARGE SCALE GENOMIC DNA]</scope>
    <source>
        <strain evidence="4">COT-108 OH2762</strain>
    </source>
</reference>
<accession>A0ABR4XND1</accession>
<dbReference type="NCBIfam" id="TIGR00566">
    <property type="entry name" value="trpG_papA"/>
    <property type="match status" value="1"/>
</dbReference>
<dbReference type="InterPro" id="IPR006221">
    <property type="entry name" value="TrpG/PapA_dom"/>
</dbReference>
<evidence type="ECO:0000256" key="1">
    <source>
        <dbReference type="ARBA" id="ARBA00022962"/>
    </source>
</evidence>
<dbReference type="Proteomes" id="UP000030101">
    <property type="component" value="Unassembled WGS sequence"/>
</dbReference>
<dbReference type="CDD" id="cd01743">
    <property type="entry name" value="GATase1_Anthranilate_Synthase"/>
    <property type="match status" value="1"/>
</dbReference>
<dbReference type="InterPro" id="IPR017926">
    <property type="entry name" value="GATASE"/>
</dbReference>
<name>A0ABR4XND1_9PORP</name>
<proteinExistence type="predicted"/>
<keyword evidence="1" id="KW-0315">Glutamine amidotransferase</keyword>
<dbReference type="Gene3D" id="3.40.50.880">
    <property type="match status" value="1"/>
</dbReference>
<dbReference type="SUPFAM" id="SSF52317">
    <property type="entry name" value="Class I glutamine amidotransferase-like"/>
    <property type="match status" value="1"/>
</dbReference>
<evidence type="ECO:0000313" key="4">
    <source>
        <dbReference type="Proteomes" id="UP000030101"/>
    </source>
</evidence>
<dbReference type="Pfam" id="PF00117">
    <property type="entry name" value="GATase"/>
    <property type="match status" value="1"/>
</dbReference>
<organism evidence="3 4">
    <name type="scientific">Porphyromonas canoris</name>
    <dbReference type="NCBI Taxonomy" id="36875"/>
    <lineage>
        <taxon>Bacteria</taxon>
        <taxon>Pseudomonadati</taxon>
        <taxon>Bacteroidota</taxon>
        <taxon>Bacteroidia</taxon>
        <taxon>Bacteroidales</taxon>
        <taxon>Porphyromonadaceae</taxon>
        <taxon>Porphyromonas</taxon>
    </lineage>
</organism>
<gene>
    <name evidence="3" type="ORF">HQ43_01755</name>
</gene>
<feature type="domain" description="Glutamine amidotransferase" evidence="2">
    <location>
        <begin position="4"/>
        <end position="189"/>
    </location>
</feature>
<dbReference type="PANTHER" id="PTHR43418">
    <property type="entry name" value="MULTIFUNCTIONAL TRYPTOPHAN BIOSYNTHESIS PROTEIN-RELATED"/>
    <property type="match status" value="1"/>
</dbReference>
<dbReference type="PROSITE" id="PS51273">
    <property type="entry name" value="GATASE_TYPE_1"/>
    <property type="match status" value="1"/>
</dbReference>